<organism evidence="1 2">
    <name type="scientific">Salix udensis</name>
    <dbReference type="NCBI Taxonomy" id="889485"/>
    <lineage>
        <taxon>Eukaryota</taxon>
        <taxon>Viridiplantae</taxon>
        <taxon>Streptophyta</taxon>
        <taxon>Embryophyta</taxon>
        <taxon>Tracheophyta</taxon>
        <taxon>Spermatophyta</taxon>
        <taxon>Magnoliopsida</taxon>
        <taxon>eudicotyledons</taxon>
        <taxon>Gunneridae</taxon>
        <taxon>Pentapetalae</taxon>
        <taxon>rosids</taxon>
        <taxon>fabids</taxon>
        <taxon>Malpighiales</taxon>
        <taxon>Salicaceae</taxon>
        <taxon>Saliceae</taxon>
        <taxon>Salix</taxon>
    </lineage>
</organism>
<gene>
    <name evidence="1" type="ORF">OIU84_020820</name>
</gene>
<dbReference type="Proteomes" id="UP001162972">
    <property type="component" value="Chromosome 8"/>
</dbReference>
<evidence type="ECO:0000313" key="1">
    <source>
        <dbReference type="EMBL" id="KAJ6429267.1"/>
    </source>
</evidence>
<dbReference type="AlphaFoldDB" id="A0AAD6PGA3"/>
<evidence type="ECO:0000313" key="2">
    <source>
        <dbReference type="Proteomes" id="UP001162972"/>
    </source>
</evidence>
<sequence>MFVVVRFKVLTNVQKQQFGSQASLNRAANMISISRLLEQENQDYEIENGERETSRAVIFILDKRERAGDTTGVGSGKLSQVYPVTHLSGRETRDGWWTRPPFAKVGIFLQPVTLGQRFFLFPAPPSSPTPIQYRLRRLLRTRLGENRIVDVNLGIKIRDYFDQGLL</sequence>
<comment type="caution">
    <text evidence="1">The sequence shown here is derived from an EMBL/GenBank/DDBJ whole genome shotgun (WGS) entry which is preliminary data.</text>
</comment>
<dbReference type="EMBL" id="JAPFFJ010000004">
    <property type="protein sequence ID" value="KAJ6429267.1"/>
    <property type="molecule type" value="Genomic_DNA"/>
</dbReference>
<keyword evidence="2" id="KW-1185">Reference proteome</keyword>
<proteinExistence type="predicted"/>
<name>A0AAD6PGA3_9ROSI</name>
<reference evidence="1 2" key="1">
    <citation type="journal article" date="2023" name="Int. J. Mol. Sci.">
        <title>De Novo Assembly and Annotation of 11 Diverse Shrub Willow (Salix) Genomes Reveals Novel Gene Organization in Sex-Linked Regions.</title>
        <authorList>
            <person name="Hyden B."/>
            <person name="Feng K."/>
            <person name="Yates T.B."/>
            <person name="Jawdy S."/>
            <person name="Cereghino C."/>
            <person name="Smart L.B."/>
            <person name="Muchero W."/>
        </authorList>
    </citation>
    <scope>NUCLEOTIDE SEQUENCE [LARGE SCALE GENOMIC DNA]</scope>
    <source>
        <tissue evidence="1">Shoot tip</tissue>
    </source>
</reference>
<accession>A0AAD6PGA3</accession>
<protein>
    <submittedName>
        <fullName evidence="1">Uncharacterized protein</fullName>
    </submittedName>
</protein>